<keyword evidence="1" id="KW-0472">Membrane</keyword>
<dbReference type="InterPro" id="IPR052906">
    <property type="entry name" value="Type_IV_Methyl-Rstrct_Enzyme"/>
</dbReference>
<dbReference type="PANTHER" id="PTHR30015">
    <property type="entry name" value="MRR RESTRICTION SYSTEM PROTEIN"/>
    <property type="match status" value="1"/>
</dbReference>
<feature type="transmembrane region" description="Helical" evidence="1">
    <location>
        <begin position="49"/>
        <end position="69"/>
    </location>
</feature>
<organism evidence="3 4">
    <name type="scientific">Dyella mobilis</name>
    <dbReference type="NCBI Taxonomy" id="1849582"/>
    <lineage>
        <taxon>Bacteria</taxon>
        <taxon>Pseudomonadati</taxon>
        <taxon>Pseudomonadota</taxon>
        <taxon>Gammaproteobacteria</taxon>
        <taxon>Lysobacterales</taxon>
        <taxon>Rhodanobacteraceae</taxon>
        <taxon>Dyella</taxon>
    </lineage>
</organism>
<protein>
    <submittedName>
        <fullName evidence="3">Restriction endonuclease</fullName>
    </submittedName>
</protein>
<keyword evidence="4" id="KW-1185">Reference proteome</keyword>
<proteinExistence type="predicted"/>
<keyword evidence="3" id="KW-0540">Nuclease</keyword>
<keyword evidence="1" id="KW-0812">Transmembrane</keyword>
<gene>
    <name evidence="3" type="ORF">ISS99_20060</name>
</gene>
<keyword evidence="1" id="KW-1133">Transmembrane helix</keyword>
<dbReference type="Pfam" id="PF04471">
    <property type="entry name" value="Mrr_cat"/>
    <property type="match status" value="1"/>
</dbReference>
<keyword evidence="3" id="KW-0255">Endonuclease</keyword>
<dbReference type="GO" id="GO:0004519">
    <property type="term" value="F:endonuclease activity"/>
    <property type="evidence" value="ECO:0007669"/>
    <property type="project" value="UniProtKB-KW"/>
</dbReference>
<reference evidence="3" key="1">
    <citation type="submission" date="2020-10" db="EMBL/GenBank/DDBJ databases">
        <title>Phylogeny of dyella-like bacteria.</title>
        <authorList>
            <person name="Fu J."/>
        </authorList>
    </citation>
    <scope>NUCLEOTIDE SEQUENCE</scope>
    <source>
        <strain evidence="3">DHON07</strain>
    </source>
</reference>
<name>A0ABS2KKY4_9GAMM</name>
<dbReference type="EMBL" id="JADIKF010000040">
    <property type="protein sequence ID" value="MBM7131826.1"/>
    <property type="molecule type" value="Genomic_DNA"/>
</dbReference>
<evidence type="ECO:0000313" key="4">
    <source>
        <dbReference type="Proteomes" id="UP001430193"/>
    </source>
</evidence>
<evidence type="ECO:0000259" key="2">
    <source>
        <dbReference type="Pfam" id="PF04471"/>
    </source>
</evidence>
<dbReference type="Proteomes" id="UP001430193">
    <property type="component" value="Unassembled WGS sequence"/>
</dbReference>
<comment type="caution">
    <text evidence="3">The sequence shown here is derived from an EMBL/GenBank/DDBJ whole genome shotgun (WGS) entry which is preliminary data.</text>
</comment>
<accession>A0ABS2KKY4</accession>
<dbReference type="PANTHER" id="PTHR30015:SF7">
    <property type="entry name" value="TYPE IV METHYL-DIRECTED RESTRICTION ENZYME ECOKMRR"/>
    <property type="match status" value="1"/>
</dbReference>
<dbReference type="Gene3D" id="3.40.1350.10">
    <property type="match status" value="1"/>
</dbReference>
<dbReference type="InterPro" id="IPR011335">
    <property type="entry name" value="Restrct_endonuc-II-like"/>
</dbReference>
<keyword evidence="3" id="KW-0378">Hydrolase</keyword>
<dbReference type="InterPro" id="IPR007560">
    <property type="entry name" value="Restrct_endonuc_IV_Mrr"/>
</dbReference>
<dbReference type="InterPro" id="IPR011856">
    <property type="entry name" value="tRNA_endonuc-like_dom_sf"/>
</dbReference>
<dbReference type="SUPFAM" id="SSF52980">
    <property type="entry name" value="Restriction endonuclease-like"/>
    <property type="match status" value="1"/>
</dbReference>
<evidence type="ECO:0000256" key="1">
    <source>
        <dbReference type="SAM" id="Phobius"/>
    </source>
</evidence>
<feature type="domain" description="Restriction endonuclease type IV Mrr" evidence="2">
    <location>
        <begin position="88"/>
        <end position="198"/>
    </location>
</feature>
<evidence type="ECO:0000313" key="3">
    <source>
        <dbReference type="EMBL" id="MBM7131826.1"/>
    </source>
</evidence>
<sequence length="210" mass="23246">MVSGLPWPAGIVLGVTSYVAVRYGVGWCVATFGGSVGQTLDGTLADSTYAPIAWLLLGACWLAALISFLDERRRRHLRGMQSGVGVLSTMDWREFEMLVSEAFRRQGYSVREIGLSDGDGGVDLILHKDGMMTLVQCRQWRTKLVDVKWVREMYGLLVHHHADVVKIIAIGSYTDDAQRFVHGKPIELINGNTLLSMLRDIRAPASARTL</sequence>